<sequence length="536" mass="62714">MSRLYDTVEPSVVDRVMLEKAIYEQGPKGEAGTIAEKEGVMMENVLSLRLDYQNILKIDNLWRFKNLVKLQLDNNIIEQIEGLDHLVQLKWLDLSFNNIDEISGLDSLVNLEDLSLYNNRISKLENMDKLKRLQVFSIGFNKLLDLSNIIYLRIFPQLQSLCIRGNPLCDEEEFSLALCAYLPNLVYVDYKRTDGSLKANAYEKYQLKIDELIAQEAAEKETEIRQSEIQQMLTIHRQAFVQGLDNDLIFETLYVNDPEGREFLQVPEFAHSIETYPFQMTSNDYTFSAAFTKECKAVFQLGLEELKKRQAELNDFWACVDKTKQTSEREGTQKIEEFKVYQQETAKELENNTDTIMMEYTIKDYIERVQKLRYDLMHIEMTLVEQLDEVINEFNRNMKDMIDTFLEKVEEHFAECREQQSQFNERLTDISPAVLDRFLRTDSDVVASDDLLSIFGDKESLTNALQASNDAHLLQIDNLADMIIKQARDWYEEGMNYISEKEGYERNRKRVMEINQVADAFRDYVENMEVISSIET</sequence>
<evidence type="ECO:0000313" key="13">
    <source>
        <dbReference type="Proteomes" id="UP000822476"/>
    </source>
</evidence>
<keyword evidence="9" id="KW-0966">Cell projection</keyword>
<keyword evidence="3" id="KW-0433">Leucine-rich repeat</keyword>
<comment type="subcellular location">
    <subcellularLocation>
        <location evidence="1">Cytoplasm</location>
        <location evidence="1">Cytoskeleton</location>
        <location evidence="1">Flagellum axoneme</location>
    </subcellularLocation>
</comment>
<dbReference type="InterPro" id="IPR050576">
    <property type="entry name" value="Cilia_flagella_integrity"/>
</dbReference>
<dbReference type="PANTHER" id="PTHR45973">
    <property type="entry name" value="PROTEIN PHOSPHATASE 1 REGULATORY SUBUNIT SDS22-RELATED"/>
    <property type="match status" value="1"/>
</dbReference>
<organism evidence="12 13">
    <name type="scientific">Paragonimus skrjabini miyazakii</name>
    <dbReference type="NCBI Taxonomy" id="59628"/>
    <lineage>
        <taxon>Eukaryota</taxon>
        <taxon>Metazoa</taxon>
        <taxon>Spiralia</taxon>
        <taxon>Lophotrochozoa</taxon>
        <taxon>Platyhelminthes</taxon>
        <taxon>Trematoda</taxon>
        <taxon>Digenea</taxon>
        <taxon>Plagiorchiida</taxon>
        <taxon>Troglotremata</taxon>
        <taxon>Troglotrematidae</taxon>
        <taxon>Paragonimus</taxon>
    </lineage>
</organism>
<keyword evidence="8" id="KW-0206">Cytoskeleton</keyword>
<evidence type="ECO:0000256" key="7">
    <source>
        <dbReference type="ARBA" id="ARBA00023069"/>
    </source>
</evidence>
<dbReference type="OrthoDB" id="27917at2759"/>
<evidence type="ECO:0000313" key="12">
    <source>
        <dbReference type="EMBL" id="KAF7255550.1"/>
    </source>
</evidence>
<dbReference type="Pfam" id="PF14580">
    <property type="entry name" value="LRR_9"/>
    <property type="match status" value="1"/>
</dbReference>
<dbReference type="Gene3D" id="3.80.10.10">
    <property type="entry name" value="Ribonuclease Inhibitor"/>
    <property type="match status" value="1"/>
</dbReference>
<evidence type="ECO:0000256" key="5">
    <source>
        <dbReference type="ARBA" id="ARBA00022846"/>
    </source>
</evidence>
<evidence type="ECO:0000256" key="10">
    <source>
        <dbReference type="ARBA" id="ARBA00038378"/>
    </source>
</evidence>
<dbReference type="AlphaFoldDB" id="A0A8S9YRB3"/>
<keyword evidence="5" id="KW-0282">Flagellum</keyword>
<dbReference type="SUPFAM" id="SSF52075">
    <property type="entry name" value="Outer arm dynein light chain 1"/>
    <property type="match status" value="1"/>
</dbReference>
<comment type="similarity">
    <text evidence="10">Belongs to the DRC3 family.</text>
</comment>
<gene>
    <name evidence="12" type="ORF">EG68_06486</name>
</gene>
<comment type="caution">
    <text evidence="12">The sequence shown here is derived from an EMBL/GenBank/DDBJ whole genome shotgun (WGS) entry which is preliminary data.</text>
</comment>
<dbReference type="PANTHER" id="PTHR45973:SF12">
    <property type="entry name" value="DYNEIN REGULATORY COMPLEX SUBUNIT 3"/>
    <property type="match status" value="1"/>
</dbReference>
<evidence type="ECO:0000256" key="11">
    <source>
        <dbReference type="ARBA" id="ARBA00040950"/>
    </source>
</evidence>
<evidence type="ECO:0000256" key="4">
    <source>
        <dbReference type="ARBA" id="ARBA00022737"/>
    </source>
</evidence>
<evidence type="ECO:0000256" key="8">
    <source>
        <dbReference type="ARBA" id="ARBA00023212"/>
    </source>
</evidence>
<keyword evidence="6" id="KW-0175">Coiled coil</keyword>
<keyword evidence="7" id="KW-0969">Cilium</keyword>
<evidence type="ECO:0000256" key="6">
    <source>
        <dbReference type="ARBA" id="ARBA00023054"/>
    </source>
</evidence>
<dbReference type="InterPro" id="IPR001611">
    <property type="entry name" value="Leu-rich_rpt"/>
</dbReference>
<keyword evidence="13" id="KW-1185">Reference proteome</keyword>
<keyword evidence="2" id="KW-0963">Cytoplasm</keyword>
<dbReference type="Proteomes" id="UP000822476">
    <property type="component" value="Unassembled WGS sequence"/>
</dbReference>
<evidence type="ECO:0000256" key="2">
    <source>
        <dbReference type="ARBA" id="ARBA00022490"/>
    </source>
</evidence>
<dbReference type="GO" id="GO:0005929">
    <property type="term" value="C:cilium"/>
    <property type="evidence" value="ECO:0007669"/>
    <property type="project" value="TreeGrafter"/>
</dbReference>
<evidence type="ECO:0000256" key="1">
    <source>
        <dbReference type="ARBA" id="ARBA00004611"/>
    </source>
</evidence>
<keyword evidence="4" id="KW-0677">Repeat</keyword>
<evidence type="ECO:0000256" key="3">
    <source>
        <dbReference type="ARBA" id="ARBA00022614"/>
    </source>
</evidence>
<dbReference type="InterPro" id="IPR032675">
    <property type="entry name" value="LRR_dom_sf"/>
</dbReference>
<dbReference type="SMART" id="SM00365">
    <property type="entry name" value="LRR_SD22"/>
    <property type="match status" value="4"/>
</dbReference>
<proteinExistence type="inferred from homology"/>
<dbReference type="PROSITE" id="PS51450">
    <property type="entry name" value="LRR"/>
    <property type="match status" value="3"/>
</dbReference>
<name>A0A8S9YRB3_9TREM</name>
<reference evidence="12" key="1">
    <citation type="submission" date="2019-07" db="EMBL/GenBank/DDBJ databases">
        <title>Annotation for the trematode Paragonimus miyazaki's.</title>
        <authorList>
            <person name="Choi Y.-J."/>
        </authorList>
    </citation>
    <scope>NUCLEOTIDE SEQUENCE</scope>
    <source>
        <strain evidence="12">Japan</strain>
    </source>
</reference>
<evidence type="ECO:0000256" key="9">
    <source>
        <dbReference type="ARBA" id="ARBA00023273"/>
    </source>
</evidence>
<dbReference type="EMBL" id="JTDE01003875">
    <property type="protein sequence ID" value="KAF7255550.1"/>
    <property type="molecule type" value="Genomic_DNA"/>
</dbReference>
<protein>
    <recommendedName>
        <fullName evidence="11">Dynein regulatory complex subunit 3</fullName>
    </recommendedName>
</protein>
<accession>A0A8S9YRB3</accession>